<dbReference type="InterPro" id="IPR043519">
    <property type="entry name" value="NT_sf"/>
</dbReference>
<reference evidence="4" key="2">
    <citation type="submission" date="2014-07" db="EMBL/GenBank/DDBJ databases">
        <authorList>
            <person name="Hull J."/>
        </authorList>
    </citation>
    <scope>NUCLEOTIDE SEQUENCE</scope>
</reference>
<evidence type="ECO:0000259" key="3">
    <source>
        <dbReference type="Pfam" id="PF14791"/>
    </source>
</evidence>
<evidence type="ECO:0000313" key="4">
    <source>
        <dbReference type="EMBL" id="JAG37714.1"/>
    </source>
</evidence>
<dbReference type="GO" id="GO:0003887">
    <property type="term" value="F:DNA-directed DNA polymerase activity"/>
    <property type="evidence" value="ECO:0007669"/>
    <property type="project" value="InterPro"/>
</dbReference>
<dbReference type="Pfam" id="PF14791">
    <property type="entry name" value="DNA_pol_B_thumb"/>
    <property type="match status" value="1"/>
</dbReference>
<accession>A0A0A9YZS5</accession>
<keyword evidence="1" id="KW-0808">Transferase</keyword>
<dbReference type="InterPro" id="IPR037160">
    <property type="entry name" value="DNA_Pol_thumb_sf"/>
</dbReference>
<protein>
    <submittedName>
        <fullName evidence="4">Putative DNA polymerase family X</fullName>
    </submittedName>
</protein>
<dbReference type="PANTHER" id="PTHR11276">
    <property type="entry name" value="DNA POLYMERASE TYPE-X FAMILY MEMBER"/>
    <property type="match status" value="1"/>
</dbReference>
<sequence>MGICRLRSSNHSSSSTSGRPKLIFTARRIDVRFVDASSYPAALLYFTGSKNFNVFVRSEALKKHFILNEYGLFRNPSPNMGGAGKLHEMISRLAKANYY</sequence>
<reference evidence="4" key="1">
    <citation type="journal article" date="2014" name="PLoS ONE">
        <title>Transcriptome-Based Identification of ABC Transporters in the Western Tarnished Plant Bug Lygus hesperus.</title>
        <authorList>
            <person name="Hull J.J."/>
            <person name="Chaney K."/>
            <person name="Geib S.M."/>
            <person name="Fabrick J.A."/>
            <person name="Brent C.S."/>
            <person name="Walsh D."/>
            <person name="Lavine L.C."/>
        </authorList>
    </citation>
    <scope>NUCLEOTIDE SEQUENCE</scope>
</reference>
<dbReference type="EMBL" id="GBHO01005890">
    <property type="protein sequence ID" value="JAG37714.1"/>
    <property type="molecule type" value="Transcribed_RNA"/>
</dbReference>
<dbReference type="GO" id="GO:0005634">
    <property type="term" value="C:nucleus"/>
    <property type="evidence" value="ECO:0007669"/>
    <property type="project" value="TreeGrafter"/>
</dbReference>
<dbReference type="AlphaFoldDB" id="A0A0A9YZS5"/>
<evidence type="ECO:0000256" key="1">
    <source>
        <dbReference type="ARBA" id="ARBA00022679"/>
    </source>
</evidence>
<evidence type="ECO:0000256" key="2">
    <source>
        <dbReference type="ARBA" id="ARBA00022695"/>
    </source>
</evidence>
<dbReference type="InterPro" id="IPR022312">
    <property type="entry name" value="DNA_pol_X"/>
</dbReference>
<name>A0A0A9YZS5_LYGHE</name>
<dbReference type="GO" id="GO:0003677">
    <property type="term" value="F:DNA binding"/>
    <property type="evidence" value="ECO:0007669"/>
    <property type="project" value="InterPro"/>
</dbReference>
<organism evidence="4">
    <name type="scientific">Lygus hesperus</name>
    <name type="common">Western plant bug</name>
    <dbReference type="NCBI Taxonomy" id="30085"/>
    <lineage>
        <taxon>Eukaryota</taxon>
        <taxon>Metazoa</taxon>
        <taxon>Ecdysozoa</taxon>
        <taxon>Arthropoda</taxon>
        <taxon>Hexapoda</taxon>
        <taxon>Insecta</taxon>
        <taxon>Pterygota</taxon>
        <taxon>Neoptera</taxon>
        <taxon>Paraneoptera</taxon>
        <taxon>Hemiptera</taxon>
        <taxon>Heteroptera</taxon>
        <taxon>Panheteroptera</taxon>
        <taxon>Cimicomorpha</taxon>
        <taxon>Miridae</taxon>
        <taxon>Mirini</taxon>
        <taxon>Lygus</taxon>
    </lineage>
</organism>
<dbReference type="SUPFAM" id="SSF81301">
    <property type="entry name" value="Nucleotidyltransferase"/>
    <property type="match status" value="1"/>
</dbReference>
<keyword evidence="2" id="KW-0548">Nucleotidyltransferase</keyword>
<dbReference type="Gene3D" id="3.30.460.10">
    <property type="entry name" value="Beta Polymerase, domain 2"/>
    <property type="match status" value="1"/>
</dbReference>
<dbReference type="InterPro" id="IPR029398">
    <property type="entry name" value="PolB_thumb"/>
</dbReference>
<feature type="domain" description="DNA polymerase beta thumb" evidence="3">
    <location>
        <begin position="42"/>
        <end position="74"/>
    </location>
</feature>
<dbReference type="Gene3D" id="3.30.210.10">
    <property type="entry name" value="DNA polymerase, thumb domain"/>
    <property type="match status" value="1"/>
</dbReference>
<dbReference type="GO" id="GO:0006303">
    <property type="term" value="P:double-strand break repair via nonhomologous end joining"/>
    <property type="evidence" value="ECO:0007669"/>
    <property type="project" value="TreeGrafter"/>
</dbReference>
<proteinExistence type="predicted"/>
<dbReference type="PANTHER" id="PTHR11276:SF28">
    <property type="entry name" value="DNA POLYMERASE LAMBDA"/>
    <property type="match status" value="1"/>
</dbReference>
<gene>
    <name evidence="4" type="primary">MIMI_L318</name>
    <name evidence="4" type="ORF">CM83_14859</name>
</gene>